<sequence>MAQVFPDPRGKRSRPPKRRRSTDCTKPSSHTGLYCPHRTNGPRPQRTRDTPLSHTGFTRHKEKFGTKQVLLTKNRRRKKVTESVFSSNFYHSTEKGHIYSEE</sequence>
<accession>A0AAE2CTF2</accession>
<evidence type="ECO:0000256" key="1">
    <source>
        <dbReference type="SAM" id="MobiDB-lite"/>
    </source>
</evidence>
<dbReference type="AlphaFoldDB" id="A0AAE2CTF2"/>
<feature type="compositionally biased region" description="Basic residues" evidence="1">
    <location>
        <begin position="11"/>
        <end position="20"/>
    </location>
</feature>
<keyword evidence="3" id="KW-1185">Reference proteome</keyword>
<gene>
    <name evidence="2" type="ORF">Salat_0550700</name>
</gene>
<organism evidence="2 3">
    <name type="scientific">Sesamum alatum</name>
    <dbReference type="NCBI Taxonomy" id="300844"/>
    <lineage>
        <taxon>Eukaryota</taxon>
        <taxon>Viridiplantae</taxon>
        <taxon>Streptophyta</taxon>
        <taxon>Embryophyta</taxon>
        <taxon>Tracheophyta</taxon>
        <taxon>Spermatophyta</taxon>
        <taxon>Magnoliopsida</taxon>
        <taxon>eudicotyledons</taxon>
        <taxon>Gunneridae</taxon>
        <taxon>Pentapetalae</taxon>
        <taxon>asterids</taxon>
        <taxon>lamiids</taxon>
        <taxon>Lamiales</taxon>
        <taxon>Pedaliaceae</taxon>
        <taxon>Sesamum</taxon>
    </lineage>
</organism>
<proteinExistence type="predicted"/>
<evidence type="ECO:0000313" key="3">
    <source>
        <dbReference type="Proteomes" id="UP001293254"/>
    </source>
</evidence>
<protein>
    <submittedName>
        <fullName evidence="2">Uncharacterized protein</fullName>
    </submittedName>
</protein>
<reference evidence="2" key="1">
    <citation type="submission" date="2020-06" db="EMBL/GenBank/DDBJ databases">
        <authorList>
            <person name="Li T."/>
            <person name="Hu X."/>
            <person name="Zhang T."/>
            <person name="Song X."/>
            <person name="Zhang H."/>
            <person name="Dai N."/>
            <person name="Sheng W."/>
            <person name="Hou X."/>
            <person name="Wei L."/>
        </authorList>
    </citation>
    <scope>NUCLEOTIDE SEQUENCE</scope>
    <source>
        <strain evidence="2">3651</strain>
        <tissue evidence="2">Leaf</tissue>
    </source>
</reference>
<feature type="region of interest" description="Disordered" evidence="1">
    <location>
        <begin position="1"/>
        <end position="60"/>
    </location>
</feature>
<reference evidence="2" key="2">
    <citation type="journal article" date="2024" name="Plant">
        <title>Genomic evolution and insights into agronomic trait innovations of Sesamum species.</title>
        <authorList>
            <person name="Miao H."/>
            <person name="Wang L."/>
            <person name="Qu L."/>
            <person name="Liu H."/>
            <person name="Sun Y."/>
            <person name="Le M."/>
            <person name="Wang Q."/>
            <person name="Wei S."/>
            <person name="Zheng Y."/>
            <person name="Lin W."/>
            <person name="Duan Y."/>
            <person name="Cao H."/>
            <person name="Xiong S."/>
            <person name="Wang X."/>
            <person name="Wei L."/>
            <person name="Li C."/>
            <person name="Ma Q."/>
            <person name="Ju M."/>
            <person name="Zhao R."/>
            <person name="Li G."/>
            <person name="Mu C."/>
            <person name="Tian Q."/>
            <person name="Mei H."/>
            <person name="Zhang T."/>
            <person name="Gao T."/>
            <person name="Zhang H."/>
        </authorList>
    </citation>
    <scope>NUCLEOTIDE SEQUENCE</scope>
    <source>
        <strain evidence="2">3651</strain>
    </source>
</reference>
<comment type="caution">
    <text evidence="2">The sequence shown here is derived from an EMBL/GenBank/DDBJ whole genome shotgun (WGS) entry which is preliminary data.</text>
</comment>
<dbReference type="Proteomes" id="UP001293254">
    <property type="component" value="Unassembled WGS sequence"/>
</dbReference>
<dbReference type="EMBL" id="JACGWO010000002">
    <property type="protein sequence ID" value="KAK4433880.1"/>
    <property type="molecule type" value="Genomic_DNA"/>
</dbReference>
<evidence type="ECO:0000313" key="2">
    <source>
        <dbReference type="EMBL" id="KAK4433880.1"/>
    </source>
</evidence>
<name>A0AAE2CTF2_9LAMI</name>